<accession>A0AAW2GIS5</accession>
<comment type="caution">
    <text evidence="2">The sequence shown here is derived from an EMBL/GenBank/DDBJ whole genome shotgun (WGS) entry which is preliminary data.</text>
</comment>
<proteinExistence type="predicted"/>
<keyword evidence="3" id="KW-1185">Reference proteome</keyword>
<organism evidence="2 3">
    <name type="scientific">Cardiocondyla obscurior</name>
    <dbReference type="NCBI Taxonomy" id="286306"/>
    <lineage>
        <taxon>Eukaryota</taxon>
        <taxon>Metazoa</taxon>
        <taxon>Ecdysozoa</taxon>
        <taxon>Arthropoda</taxon>
        <taxon>Hexapoda</taxon>
        <taxon>Insecta</taxon>
        <taxon>Pterygota</taxon>
        <taxon>Neoptera</taxon>
        <taxon>Endopterygota</taxon>
        <taxon>Hymenoptera</taxon>
        <taxon>Apocrita</taxon>
        <taxon>Aculeata</taxon>
        <taxon>Formicoidea</taxon>
        <taxon>Formicidae</taxon>
        <taxon>Myrmicinae</taxon>
        <taxon>Cardiocondyla</taxon>
    </lineage>
</organism>
<keyword evidence="1" id="KW-0472">Membrane</keyword>
<evidence type="ECO:0000313" key="2">
    <source>
        <dbReference type="EMBL" id="KAL0126510.1"/>
    </source>
</evidence>
<reference evidence="2 3" key="1">
    <citation type="submission" date="2023-03" db="EMBL/GenBank/DDBJ databases">
        <title>High recombination rates correlate with genetic variation in Cardiocondyla obscurior ants.</title>
        <authorList>
            <person name="Errbii M."/>
        </authorList>
    </citation>
    <scope>NUCLEOTIDE SEQUENCE [LARGE SCALE GENOMIC DNA]</scope>
    <source>
        <strain evidence="2">Alpha-2009</strain>
        <tissue evidence="2">Whole body</tissue>
    </source>
</reference>
<dbReference type="Proteomes" id="UP001430953">
    <property type="component" value="Unassembled WGS sequence"/>
</dbReference>
<gene>
    <name evidence="2" type="ORF">PUN28_005105</name>
</gene>
<protein>
    <submittedName>
        <fullName evidence="2">Uncharacterized protein</fullName>
    </submittedName>
</protein>
<feature type="transmembrane region" description="Helical" evidence="1">
    <location>
        <begin position="20"/>
        <end position="36"/>
    </location>
</feature>
<keyword evidence="1" id="KW-1133">Transmembrane helix</keyword>
<evidence type="ECO:0000256" key="1">
    <source>
        <dbReference type="SAM" id="Phobius"/>
    </source>
</evidence>
<dbReference type="AlphaFoldDB" id="A0AAW2GIS5"/>
<keyword evidence="1" id="KW-0812">Transmembrane</keyword>
<evidence type="ECO:0000313" key="3">
    <source>
        <dbReference type="Proteomes" id="UP001430953"/>
    </source>
</evidence>
<name>A0AAW2GIS5_9HYME</name>
<sequence>MNKKSETPVFISSFLVVKKIYIYISFTVSIFISRVSKTPDLIKTFTTIETTTTTVTTKIEGGQNGRRPYRRLINRHRRNQKETVSEWRRSELKSHFSVTLLAARIVQISMLKRARGVTCKYLLDKGKRVNIHMVTQRSANVRQVAGYRIACLSILFLFYFLLFLFFSFFLFRFFRTCFYVYLFIS</sequence>
<dbReference type="EMBL" id="JADYXP020000004">
    <property type="protein sequence ID" value="KAL0126510.1"/>
    <property type="molecule type" value="Genomic_DNA"/>
</dbReference>
<feature type="transmembrane region" description="Helical" evidence="1">
    <location>
        <begin position="147"/>
        <end position="171"/>
    </location>
</feature>